<dbReference type="RefSeq" id="WP_184945591.1">
    <property type="nucleotide sequence ID" value="NZ_BAAAWZ010000001.1"/>
</dbReference>
<evidence type="ECO:0008006" key="3">
    <source>
        <dbReference type="Google" id="ProtNLM"/>
    </source>
</evidence>
<proteinExistence type="predicted"/>
<comment type="caution">
    <text evidence="1">The sequence shown here is derived from an EMBL/GenBank/DDBJ whole genome shotgun (WGS) entry which is preliminary data.</text>
</comment>
<evidence type="ECO:0000313" key="2">
    <source>
        <dbReference type="Proteomes" id="UP000562352"/>
    </source>
</evidence>
<accession>A0A841DF43</accession>
<gene>
    <name evidence="1" type="ORF">FHS22_005176</name>
</gene>
<dbReference type="AlphaFoldDB" id="A0A841DF43"/>
<dbReference type="Proteomes" id="UP000562352">
    <property type="component" value="Unassembled WGS sequence"/>
</dbReference>
<evidence type="ECO:0000313" key="1">
    <source>
        <dbReference type="EMBL" id="MBB5965886.1"/>
    </source>
</evidence>
<reference evidence="1 2" key="1">
    <citation type="submission" date="2020-08" db="EMBL/GenBank/DDBJ databases">
        <title>Genomic Encyclopedia of Type Strains, Phase III (KMG-III): the genomes of soil and plant-associated and newly described type strains.</title>
        <authorList>
            <person name="Whitman W."/>
        </authorList>
    </citation>
    <scope>NUCLEOTIDE SEQUENCE [LARGE SCALE GENOMIC DNA]</scope>
    <source>
        <strain evidence="1 2">CECT 3303</strain>
    </source>
</reference>
<protein>
    <recommendedName>
        <fullName evidence="3">Immunity protein 35 domain-containing protein</fullName>
    </recommendedName>
</protein>
<name>A0A841DF43_PLAVE</name>
<keyword evidence="2" id="KW-1185">Reference proteome</keyword>
<organism evidence="1 2">
    <name type="scientific">Planomonospora venezuelensis</name>
    <dbReference type="NCBI Taxonomy" id="1999"/>
    <lineage>
        <taxon>Bacteria</taxon>
        <taxon>Bacillati</taxon>
        <taxon>Actinomycetota</taxon>
        <taxon>Actinomycetes</taxon>
        <taxon>Streptosporangiales</taxon>
        <taxon>Streptosporangiaceae</taxon>
        <taxon>Planomonospora</taxon>
    </lineage>
</organism>
<sequence length="89" mass="9814">MNLEQARAVAEEYVNGVRPLDDALEIGIYAFKEGYVAWPKEPEPDDPGVLPETVGSGCIVIDRATGEIAIRPLLNPETVAEQWPGRRPR</sequence>
<dbReference type="EMBL" id="JACHJJ010000019">
    <property type="protein sequence ID" value="MBB5965886.1"/>
    <property type="molecule type" value="Genomic_DNA"/>
</dbReference>